<dbReference type="EMBL" id="FJ705306">
    <property type="protein sequence ID" value="ACX50582.1"/>
    <property type="molecule type" value="Genomic_DNA"/>
</dbReference>
<geneLocation type="plasmid" evidence="21">
    <name>pLeu-Dn(USA8)</name>
</geneLocation>
<keyword evidence="8 10" id="KW-0456">Lyase</keyword>
<evidence type="ECO:0000313" key="20">
    <source>
        <dbReference type="EMBL" id="ACX50589.1"/>
    </source>
</evidence>
<keyword evidence="12" id="KW-0413">Isomerase</keyword>
<dbReference type="FunFam" id="3.20.19.10:FF:000003">
    <property type="entry name" value="3-isopropylmalate dehydratase small subunit"/>
    <property type="match status" value="1"/>
</dbReference>
<evidence type="ECO:0000313" key="14">
    <source>
        <dbReference type="EMBL" id="ACX50547.1"/>
    </source>
</evidence>
<evidence type="ECO:0000256" key="10">
    <source>
        <dbReference type="HAMAP-Rule" id="MF_01031"/>
    </source>
</evidence>
<dbReference type="EMBL" id="FJ705305">
    <property type="protein sequence ID" value="ACX50575.1"/>
    <property type="molecule type" value="Genomic_DNA"/>
</dbReference>
<dbReference type="InterPro" id="IPR050075">
    <property type="entry name" value="LeuD"/>
</dbReference>
<comment type="function">
    <text evidence="2 10">Catalyzes the isomerization between 2-isopropylmalate and 3-isopropylmalate, via the formation of 2-isopropylmaleate.</text>
</comment>
<evidence type="ECO:0000313" key="17">
    <source>
        <dbReference type="EMBL" id="ACX50568.1"/>
    </source>
</evidence>
<geneLocation type="plasmid" evidence="18">
    <name>pLeu-Dn(USA5)</name>
</geneLocation>
<dbReference type="EMBL" id="FJ705299">
    <property type="protein sequence ID" value="ACX50533.1"/>
    <property type="molecule type" value="Genomic_DNA"/>
</dbReference>
<comment type="subunit">
    <text evidence="5 10">Heterodimer of LeuC and LeuD.</text>
</comment>
<evidence type="ECO:0000256" key="8">
    <source>
        <dbReference type="ARBA" id="ARBA00023239"/>
    </source>
</evidence>
<geneLocation type="plasmid" evidence="12">
    <name>pLeu-Dn(SA)</name>
</geneLocation>
<geneLocation type="plasmid" evidence="20">
    <name>pLeu-Dn(USA7)</name>
</geneLocation>
<evidence type="ECO:0000259" key="11">
    <source>
        <dbReference type="Pfam" id="PF00694"/>
    </source>
</evidence>
<keyword evidence="9 10" id="KW-0100">Branched-chain amino acid biosynthesis</keyword>
<dbReference type="InterPro" id="IPR004431">
    <property type="entry name" value="3-IsopropMal_deHydase_ssu"/>
</dbReference>
<dbReference type="NCBIfam" id="NF002458">
    <property type="entry name" value="PRK01641.1"/>
    <property type="match status" value="1"/>
</dbReference>
<dbReference type="AlphaFoldDB" id="D3U0T6"/>
<geneLocation type="plasmid" evidence="16">
    <name>pLeu-Dn(USA3)</name>
</geneLocation>
<dbReference type="EMBL" id="FJ705301">
    <property type="protein sequence ID" value="ACX50547.1"/>
    <property type="molecule type" value="Genomic_DNA"/>
</dbReference>
<dbReference type="GO" id="GO:0016853">
    <property type="term" value="F:isomerase activity"/>
    <property type="evidence" value="ECO:0007669"/>
    <property type="project" value="UniProtKB-KW"/>
</dbReference>
<evidence type="ECO:0000256" key="3">
    <source>
        <dbReference type="ARBA" id="ARBA00004729"/>
    </source>
</evidence>
<dbReference type="SUPFAM" id="SSF52016">
    <property type="entry name" value="LeuD/IlvD-like"/>
    <property type="match status" value="1"/>
</dbReference>
<accession>D3U0T6</accession>
<evidence type="ECO:0000313" key="15">
    <source>
        <dbReference type="EMBL" id="ACX50554.1"/>
    </source>
</evidence>
<dbReference type="PANTHER" id="PTHR43345:SF5">
    <property type="entry name" value="3-ISOPROPYLMALATE DEHYDRATASE SMALL SUBUNIT"/>
    <property type="match status" value="1"/>
</dbReference>
<dbReference type="Gene3D" id="3.20.19.10">
    <property type="entry name" value="Aconitase, domain 4"/>
    <property type="match status" value="1"/>
</dbReference>
<protein>
    <recommendedName>
        <fullName evidence="10">3-isopropylmalate dehydratase small subunit</fullName>
        <ecNumber evidence="10">4.2.1.33</ecNumber>
    </recommendedName>
    <alternativeName>
        <fullName evidence="10">Alpha-IPM isomerase</fullName>
        <shortName evidence="10">IPMI</shortName>
    </alternativeName>
    <alternativeName>
        <fullName evidence="10">Isopropylmalate isomerase</fullName>
    </alternativeName>
</protein>
<dbReference type="PANTHER" id="PTHR43345">
    <property type="entry name" value="3-ISOPROPYLMALATE DEHYDRATASE SMALL SUBUNIT 2-RELATED-RELATED"/>
    <property type="match status" value="1"/>
</dbReference>
<reference evidence="12" key="1">
    <citation type="journal article" date="2010" name="J. Econ. Entomol.">
        <title>Limited endosymbiont variation in Diuraphis noxia (Hemiptera: Aphididae) biotypes from the United States and South Africa.</title>
        <authorList>
            <person name="Swanevelder Z.H."/>
            <person name="Surridge A.K.J."/>
            <person name="Venter E."/>
            <person name="Botha A.-M.M."/>
        </authorList>
    </citation>
    <scope>NUCLEOTIDE SEQUENCE</scope>
    <source>
        <plasmid evidence="12">pLeu-Dn(SA)</plasmid>
        <plasmid evidence="13">pLeu-Dn(SAM)</plasmid>
        <plasmid evidence="14">pLeu-Dn(USA1)</plasmid>
        <plasmid evidence="15">pLeu-Dn(USA2)</plasmid>
        <plasmid evidence="16">pLeu-Dn(USA3)</plasmid>
        <plasmid evidence="17">pLeu-Dn(USA4)</plasmid>
        <plasmid evidence="18">pLeu-Dn(USA5)</plasmid>
        <plasmid evidence="19">pLeu-Dn(USA6)</plasmid>
        <plasmid evidence="20">pLeu-Dn(USA7)</plasmid>
        <plasmid evidence="21">pLeu-Dn(USA8)</plasmid>
    </source>
</reference>
<feature type="domain" description="Aconitase A/isopropylmalate dehydratase small subunit swivel" evidence="11">
    <location>
        <begin position="8"/>
        <end position="131"/>
    </location>
</feature>
<geneLocation type="plasmid" evidence="19">
    <name>pLeu-Dn(USA6)</name>
</geneLocation>
<name>D3U0T6_BUCDN</name>
<geneLocation type="plasmid" evidence="15">
    <name>pLeu-Dn(USA2)</name>
</geneLocation>
<evidence type="ECO:0000256" key="2">
    <source>
        <dbReference type="ARBA" id="ARBA00002695"/>
    </source>
</evidence>
<dbReference type="UniPathway" id="UPA00048">
    <property type="reaction ID" value="UER00071"/>
</dbReference>
<evidence type="ECO:0000256" key="5">
    <source>
        <dbReference type="ARBA" id="ARBA00011271"/>
    </source>
</evidence>
<evidence type="ECO:0000313" key="18">
    <source>
        <dbReference type="EMBL" id="ACX50575.1"/>
    </source>
</evidence>
<evidence type="ECO:0000313" key="16">
    <source>
        <dbReference type="EMBL" id="ACX50561.1"/>
    </source>
</evidence>
<evidence type="ECO:0000256" key="9">
    <source>
        <dbReference type="ARBA" id="ARBA00023304"/>
    </source>
</evidence>
<evidence type="ECO:0000256" key="4">
    <source>
        <dbReference type="ARBA" id="ARBA00009845"/>
    </source>
</evidence>
<evidence type="ECO:0000313" key="21">
    <source>
        <dbReference type="EMBL" id="ACX50596.1"/>
    </source>
</evidence>
<geneLocation type="plasmid" evidence="17">
    <name>pLeu-Dn(USA4)</name>
</geneLocation>
<evidence type="ECO:0000313" key="13">
    <source>
        <dbReference type="EMBL" id="ACX50540.1"/>
    </source>
</evidence>
<dbReference type="InterPro" id="IPR015928">
    <property type="entry name" value="Aconitase/3IPM_dehydase_swvl"/>
</dbReference>
<comment type="catalytic activity">
    <reaction evidence="1 10">
        <text>(2R,3S)-3-isopropylmalate = (2S)-2-isopropylmalate</text>
        <dbReference type="Rhea" id="RHEA:32287"/>
        <dbReference type="ChEBI" id="CHEBI:1178"/>
        <dbReference type="ChEBI" id="CHEBI:35121"/>
        <dbReference type="EC" id="4.2.1.33"/>
    </reaction>
</comment>
<dbReference type="EMBL" id="FJ705302">
    <property type="protein sequence ID" value="ACX50554.1"/>
    <property type="molecule type" value="Genomic_DNA"/>
</dbReference>
<dbReference type="EMBL" id="FJ705304">
    <property type="protein sequence ID" value="ACX50568.1"/>
    <property type="molecule type" value="Genomic_DNA"/>
</dbReference>
<organism evidence="12">
    <name type="scientific">Buchnera aphidicola subsp. Diuraphis noxia</name>
    <dbReference type="NCBI Taxonomy" id="118101"/>
    <lineage>
        <taxon>Bacteria</taxon>
        <taxon>Pseudomonadati</taxon>
        <taxon>Pseudomonadota</taxon>
        <taxon>Gammaproteobacteria</taxon>
        <taxon>Enterobacterales</taxon>
        <taxon>Erwiniaceae</taxon>
        <taxon>Buchnera</taxon>
    </lineage>
</organism>
<dbReference type="Pfam" id="PF00694">
    <property type="entry name" value="Aconitase_C"/>
    <property type="match status" value="1"/>
</dbReference>
<comment type="pathway">
    <text evidence="3 10">Amino-acid biosynthesis; L-leucine biosynthesis; L-leucine from 3-methyl-2-oxobutanoate: step 2/4.</text>
</comment>
<sequence length="214" mass="25065">MRMIKKMLKFIEHTGVVAPLEISNVDTDTIIPKQFLKGIDKKGLGKFLFHDWRYLDSNQLKKNNKFILNKKIYENASILLTKKNFGCGSSREHAVWSLLDYGFKVIVASSFSDIFYNNSFNNKLLLITLDEKKIDSIFDIVKKNLGINISINLLTNKVIINQKTFFFKLDEFRRVSFLNDIDHIDLTMNSLKEINVYENNIPFFLLNRKEFKSH</sequence>
<dbReference type="InterPro" id="IPR033940">
    <property type="entry name" value="IPMI_Swivel"/>
</dbReference>
<dbReference type="GO" id="GO:0003861">
    <property type="term" value="F:3-isopropylmalate dehydratase activity"/>
    <property type="evidence" value="ECO:0007669"/>
    <property type="project" value="UniProtKB-UniRule"/>
</dbReference>
<evidence type="ECO:0000313" key="12">
    <source>
        <dbReference type="EMBL" id="ACX50533.1"/>
    </source>
</evidence>
<geneLocation type="plasmid" evidence="13">
    <name>pLeu-Dn(SAM)</name>
</geneLocation>
<dbReference type="EMBL" id="FJ705303">
    <property type="protein sequence ID" value="ACX50561.1"/>
    <property type="molecule type" value="Genomic_DNA"/>
</dbReference>
<evidence type="ECO:0000256" key="1">
    <source>
        <dbReference type="ARBA" id="ARBA00000491"/>
    </source>
</evidence>
<evidence type="ECO:0000256" key="7">
    <source>
        <dbReference type="ARBA" id="ARBA00022605"/>
    </source>
</evidence>
<evidence type="ECO:0000256" key="6">
    <source>
        <dbReference type="ARBA" id="ARBA00022430"/>
    </source>
</evidence>
<dbReference type="EMBL" id="FJ705307">
    <property type="protein sequence ID" value="ACX50589.1"/>
    <property type="molecule type" value="Genomic_DNA"/>
</dbReference>
<dbReference type="InterPro" id="IPR000573">
    <property type="entry name" value="AconitaseA/IPMdHydase_ssu_swvl"/>
</dbReference>
<dbReference type="GO" id="GO:0009316">
    <property type="term" value="C:3-isopropylmalate dehydratase complex"/>
    <property type="evidence" value="ECO:0007669"/>
    <property type="project" value="InterPro"/>
</dbReference>
<geneLocation type="plasmid" evidence="14">
    <name>pLeu-Dn(USA1)</name>
</geneLocation>
<keyword evidence="6 10" id="KW-0432">Leucine biosynthesis</keyword>
<dbReference type="EC" id="4.2.1.33" evidence="10"/>
<keyword evidence="7 10" id="KW-0028">Amino-acid biosynthesis</keyword>
<dbReference type="GO" id="GO:0009098">
    <property type="term" value="P:L-leucine biosynthetic process"/>
    <property type="evidence" value="ECO:0007669"/>
    <property type="project" value="UniProtKB-UniRule"/>
</dbReference>
<keyword evidence="12" id="KW-0614">Plasmid</keyword>
<dbReference type="EMBL" id="FJ705300">
    <property type="protein sequence ID" value="ACX50540.1"/>
    <property type="molecule type" value="Genomic_DNA"/>
</dbReference>
<dbReference type="HAMAP" id="MF_01031">
    <property type="entry name" value="LeuD_type1"/>
    <property type="match status" value="1"/>
</dbReference>
<dbReference type="CDD" id="cd01577">
    <property type="entry name" value="IPMI_Swivel"/>
    <property type="match status" value="1"/>
</dbReference>
<evidence type="ECO:0000313" key="19">
    <source>
        <dbReference type="EMBL" id="ACX50582.1"/>
    </source>
</evidence>
<gene>
    <name evidence="10 12" type="primary">leuD</name>
</gene>
<comment type="similarity">
    <text evidence="4 10">Belongs to the LeuD family. LeuD type 1 subfamily.</text>
</comment>
<dbReference type="EMBL" id="FJ705308">
    <property type="protein sequence ID" value="ACX50596.1"/>
    <property type="molecule type" value="Genomic_DNA"/>
</dbReference>
<proteinExistence type="inferred from homology"/>
<dbReference type="NCBIfam" id="TIGR00171">
    <property type="entry name" value="leuD"/>
    <property type="match status" value="1"/>
</dbReference>